<dbReference type="InterPro" id="IPR036896">
    <property type="entry name" value="Avidin-like_sf"/>
</dbReference>
<dbReference type="PROSITE" id="PS51326">
    <property type="entry name" value="AVIDIN_2"/>
    <property type="match status" value="2"/>
</dbReference>
<evidence type="ECO:0000256" key="2">
    <source>
        <dbReference type="ARBA" id="ARBA00006297"/>
    </source>
</evidence>
<evidence type="ECO:0000256" key="4">
    <source>
        <dbReference type="ARBA" id="ARBA00022729"/>
    </source>
</evidence>
<evidence type="ECO:0000256" key="1">
    <source>
        <dbReference type="ARBA" id="ARBA00004613"/>
    </source>
</evidence>
<evidence type="ECO:0000256" key="8">
    <source>
        <dbReference type="SAM" id="SignalP"/>
    </source>
</evidence>
<feature type="signal peptide" evidence="8">
    <location>
        <begin position="1"/>
        <end position="31"/>
    </location>
</feature>
<proteinExistence type="inferred from homology"/>
<dbReference type="InterPro" id="IPR005469">
    <property type="entry name" value="Avidin"/>
</dbReference>
<dbReference type="InterPro" id="IPR051764">
    <property type="entry name" value="Avidin/Streptavidin-rel"/>
</dbReference>
<feature type="chain" id="PRO_5041251199" description="Avidin-like" evidence="8">
    <location>
        <begin position="32"/>
        <end position="441"/>
    </location>
</feature>
<comment type="subcellular location">
    <subcellularLocation>
        <location evidence="1">Secreted</location>
    </subcellularLocation>
</comment>
<evidence type="ECO:0000256" key="5">
    <source>
        <dbReference type="ARBA" id="ARBA00023267"/>
    </source>
</evidence>
<dbReference type="PANTHER" id="PTHR34399:SF6">
    <property type="entry name" value="AVIDIN-LIKE"/>
    <property type="match status" value="1"/>
</dbReference>
<dbReference type="GO" id="GO:0009374">
    <property type="term" value="F:biotin binding"/>
    <property type="evidence" value="ECO:0007669"/>
    <property type="project" value="InterPro"/>
</dbReference>
<evidence type="ECO:0000256" key="7">
    <source>
        <dbReference type="SAM" id="MobiDB-lite"/>
    </source>
</evidence>
<dbReference type="PANTHER" id="PTHR34399">
    <property type="entry name" value="AVIDIN-RELATED"/>
    <property type="match status" value="1"/>
</dbReference>
<accession>A0AA36BD69</accession>
<feature type="compositionally biased region" description="Basic and acidic residues" evidence="7">
    <location>
        <begin position="155"/>
        <end position="173"/>
    </location>
</feature>
<evidence type="ECO:0000256" key="3">
    <source>
        <dbReference type="ARBA" id="ARBA00022525"/>
    </source>
</evidence>
<gene>
    <name evidence="9" type="ORF">OCTVUL_1B025850</name>
</gene>
<dbReference type="GO" id="GO:0005576">
    <property type="term" value="C:extracellular region"/>
    <property type="evidence" value="ECO:0007669"/>
    <property type="project" value="UniProtKB-SubCell"/>
</dbReference>
<feature type="disulfide bond" evidence="6">
    <location>
        <begin position="39"/>
        <end position="117"/>
    </location>
</feature>
<dbReference type="PRINTS" id="PR00709">
    <property type="entry name" value="AVIDIN"/>
</dbReference>
<organism evidence="9 10">
    <name type="scientific">Octopus vulgaris</name>
    <name type="common">Common octopus</name>
    <dbReference type="NCBI Taxonomy" id="6645"/>
    <lineage>
        <taxon>Eukaryota</taxon>
        <taxon>Metazoa</taxon>
        <taxon>Spiralia</taxon>
        <taxon>Lophotrochozoa</taxon>
        <taxon>Mollusca</taxon>
        <taxon>Cephalopoda</taxon>
        <taxon>Coleoidea</taxon>
        <taxon>Octopodiformes</taxon>
        <taxon>Octopoda</taxon>
        <taxon>Incirrata</taxon>
        <taxon>Octopodidae</taxon>
        <taxon>Octopus</taxon>
    </lineage>
</organism>
<keyword evidence="3" id="KW-0964">Secreted</keyword>
<dbReference type="Gene3D" id="2.40.128.30">
    <property type="entry name" value="Avidin-like"/>
    <property type="match status" value="2"/>
</dbReference>
<evidence type="ECO:0008006" key="11">
    <source>
        <dbReference type="Google" id="ProtNLM"/>
    </source>
</evidence>
<feature type="region of interest" description="Disordered" evidence="7">
    <location>
        <begin position="155"/>
        <end position="187"/>
    </location>
</feature>
<evidence type="ECO:0000256" key="6">
    <source>
        <dbReference type="PIRSR" id="PIRSR605468-51"/>
    </source>
</evidence>
<keyword evidence="4 8" id="KW-0732">Signal</keyword>
<sequence length="441" mass="49223">MLAWFSNDITTCWLLNTPLWVLFLLFGRCSAYGKQIENCATLQGVWYNQLGSQLILSGHKHGTLEGEYRTSVEVEIGDAGHSHSIVVGTAPKSPGAAFGFSVVWSHGRSTTIWTGQCVVCLGGHEKLLTTWLLHSQASSCDDKWKSNRIGRDIFTRYEQKPGPRKEKDTHVPERPSNYSSSSDKSMKPLVKLSNLPESATPPCKLEGTWYNELGSEVILKQDNAGIIKGEYRTAVEQSPGAAGNTHSLVHGIGNFHEPNSTFGFHVVWRNGESVTGFVGQCHSTCALEQMDTLEMRWILWQSIDKCQDHWRSTLYGVNTFTRYEQAAGPRKAENVHVPNRAGEDIKPIEPISASCCHARFQPDCCYNAATLHSHCIAAKVQCGRRISVITQIGIKTRCRSQKFKSGFTIEKEKPRNKMEETDLHVKCFTDKLLDDSCSTLQ</sequence>
<dbReference type="AlphaFoldDB" id="A0AA36BD69"/>
<keyword evidence="10" id="KW-1185">Reference proteome</keyword>
<comment type="similarity">
    <text evidence="2">Belongs to the avidin/streptavidin family.</text>
</comment>
<evidence type="ECO:0000313" key="10">
    <source>
        <dbReference type="Proteomes" id="UP001162480"/>
    </source>
</evidence>
<evidence type="ECO:0000313" key="9">
    <source>
        <dbReference type="EMBL" id="CAI9732271.1"/>
    </source>
</evidence>
<keyword evidence="6" id="KW-1015">Disulfide bond</keyword>
<name>A0AA36BD69_OCTVU</name>
<protein>
    <recommendedName>
        <fullName evidence="11">Avidin-like</fullName>
    </recommendedName>
</protein>
<dbReference type="Proteomes" id="UP001162480">
    <property type="component" value="Chromosome 13"/>
</dbReference>
<keyword evidence="5" id="KW-0092">Biotin</keyword>
<reference evidence="9" key="1">
    <citation type="submission" date="2023-08" db="EMBL/GenBank/DDBJ databases">
        <authorList>
            <person name="Alioto T."/>
            <person name="Alioto T."/>
            <person name="Gomez Garrido J."/>
        </authorList>
    </citation>
    <scope>NUCLEOTIDE SEQUENCE</scope>
</reference>
<dbReference type="InterPro" id="IPR005468">
    <property type="entry name" value="Avidin/str"/>
</dbReference>
<dbReference type="SUPFAM" id="SSF50876">
    <property type="entry name" value="Avidin/streptavidin"/>
    <property type="match status" value="2"/>
</dbReference>
<dbReference type="EMBL" id="OX597826">
    <property type="protein sequence ID" value="CAI9732271.1"/>
    <property type="molecule type" value="Genomic_DNA"/>
</dbReference>
<dbReference type="Pfam" id="PF01382">
    <property type="entry name" value="Avidin"/>
    <property type="match status" value="2"/>
</dbReference>